<accession>A0A2I0HFY9</accession>
<sequence length="31" mass="3396">MAYSTLLPFGIKDKIMGDTTLAILRDRGLKG</sequence>
<evidence type="ECO:0000313" key="2">
    <source>
        <dbReference type="Proteomes" id="UP000233551"/>
    </source>
</evidence>
<dbReference type="Proteomes" id="UP000233551">
    <property type="component" value="Unassembled WGS sequence"/>
</dbReference>
<name>A0A2I0HFY9_PUNGR</name>
<gene>
    <name evidence="1" type="ORF">CRG98_049159</name>
</gene>
<dbReference type="AlphaFoldDB" id="A0A2I0HFY9"/>
<proteinExistence type="predicted"/>
<dbReference type="EMBL" id="PGOL01036189">
    <property type="protein sequence ID" value="PKI26152.1"/>
    <property type="molecule type" value="Genomic_DNA"/>
</dbReference>
<evidence type="ECO:0000313" key="1">
    <source>
        <dbReference type="EMBL" id="PKI26152.1"/>
    </source>
</evidence>
<reference evidence="1 2" key="1">
    <citation type="submission" date="2017-11" db="EMBL/GenBank/DDBJ databases">
        <title>De-novo sequencing of pomegranate (Punica granatum L.) genome.</title>
        <authorList>
            <person name="Akparov Z."/>
            <person name="Amiraslanov A."/>
            <person name="Hajiyeva S."/>
            <person name="Abbasov M."/>
            <person name="Kaur K."/>
            <person name="Hamwieh A."/>
            <person name="Solovyev V."/>
            <person name="Salamov A."/>
            <person name="Braich B."/>
            <person name="Kosarev P."/>
            <person name="Mahmoud A."/>
            <person name="Hajiyev E."/>
            <person name="Babayeva S."/>
            <person name="Izzatullayeva V."/>
            <person name="Mammadov A."/>
            <person name="Mammadov A."/>
            <person name="Sharifova S."/>
            <person name="Ojaghi J."/>
            <person name="Eynullazada K."/>
            <person name="Bayramov B."/>
            <person name="Abdulazimova A."/>
            <person name="Shahmuradov I."/>
        </authorList>
    </citation>
    <scope>NUCLEOTIDE SEQUENCE [LARGE SCALE GENOMIC DNA]</scope>
    <source>
        <strain evidence="2">cv. AG2017</strain>
        <tissue evidence="1">Leaf</tissue>
    </source>
</reference>
<organism evidence="1 2">
    <name type="scientific">Punica granatum</name>
    <name type="common">Pomegranate</name>
    <dbReference type="NCBI Taxonomy" id="22663"/>
    <lineage>
        <taxon>Eukaryota</taxon>
        <taxon>Viridiplantae</taxon>
        <taxon>Streptophyta</taxon>
        <taxon>Embryophyta</taxon>
        <taxon>Tracheophyta</taxon>
        <taxon>Spermatophyta</taxon>
        <taxon>Magnoliopsida</taxon>
        <taxon>eudicotyledons</taxon>
        <taxon>Gunneridae</taxon>
        <taxon>Pentapetalae</taxon>
        <taxon>rosids</taxon>
        <taxon>malvids</taxon>
        <taxon>Myrtales</taxon>
        <taxon>Lythraceae</taxon>
        <taxon>Punica</taxon>
    </lineage>
</organism>
<protein>
    <submittedName>
        <fullName evidence="1">Uncharacterized protein</fullName>
    </submittedName>
</protein>
<keyword evidence="2" id="KW-1185">Reference proteome</keyword>
<comment type="caution">
    <text evidence="1">The sequence shown here is derived from an EMBL/GenBank/DDBJ whole genome shotgun (WGS) entry which is preliminary data.</text>
</comment>